<keyword evidence="4" id="KW-0456">Lyase</keyword>
<evidence type="ECO:0000313" key="7">
    <source>
        <dbReference type="EMBL" id="KAF6159730.1"/>
    </source>
</evidence>
<dbReference type="InterPro" id="IPR001906">
    <property type="entry name" value="Terpene_synth_N"/>
</dbReference>
<sequence>MITTFLVLDRPLKTKWQVNYNEKLDKVRSVLRNEKDSLESLIMIDALQRLAIDYHFQDEIAVILSSIVASHENFVDSDNSDLYNVSLGFRLLRQDGYHVCPDMFNKFKDANGEFKQGLSEDLKGMMELYEASHLGVVGESLLDEAQNFALKNLKNALTHSTEDRARVITGTLKHPYYKSLARFRAKHHIKNFEKKHGPRSDILQEFAKLDFNIVQSLHQRELLEVSKWWKDLGLPKELRFARNQPVKWYLSSMASLSDPRFLKQRIELVKPISFLYVLDDIFDVYGTLDDLIVLTEAFNKWDPTQIEQLPHQMKVFFKVVYDFTNEFSSKFFEKHGWNPSQSLQKSWGRLCNAFLAEAKWLASGELPSTEEYLKNGVISTGMEIVFVHTFFLLEQGITKESVDLIDNVPGLITYTATILRLLDDLGSAKDENQDGRDGSYIECYMKEHRSSTIDDAREHVSCMISDAWKCLSEECLSPNIFSPSLRKASLDAARIISLIYDYDEDHHLPTLEEHIKSLLYESIP</sequence>
<dbReference type="InterPro" id="IPR034741">
    <property type="entry name" value="Terpene_cyclase-like_1_C"/>
</dbReference>
<dbReference type="PANTHER" id="PTHR31225">
    <property type="entry name" value="OS04G0344100 PROTEIN-RELATED"/>
    <property type="match status" value="1"/>
</dbReference>
<reference evidence="7 8" key="1">
    <citation type="journal article" date="2020" name="IScience">
        <title>Genome Sequencing of the Endangered Kingdonia uniflora (Circaeasteraceae, Ranunculales) Reveals Potential Mechanisms of Evolutionary Specialization.</title>
        <authorList>
            <person name="Sun Y."/>
            <person name="Deng T."/>
            <person name="Zhang A."/>
            <person name="Moore M.J."/>
            <person name="Landis J.B."/>
            <person name="Lin N."/>
            <person name="Zhang H."/>
            <person name="Zhang X."/>
            <person name="Huang J."/>
            <person name="Zhang X."/>
            <person name="Sun H."/>
            <person name="Wang H."/>
        </authorList>
    </citation>
    <scope>NUCLEOTIDE SEQUENCE [LARGE SCALE GENOMIC DNA]</scope>
    <source>
        <strain evidence="7">TB1705</strain>
        <tissue evidence="7">Leaf</tissue>
    </source>
</reference>
<dbReference type="AlphaFoldDB" id="A0A7J7MY73"/>
<name>A0A7J7MY73_9MAGN</name>
<dbReference type="Proteomes" id="UP000541444">
    <property type="component" value="Unassembled WGS sequence"/>
</dbReference>
<dbReference type="CDD" id="cd00684">
    <property type="entry name" value="Terpene_cyclase_plant_C1"/>
    <property type="match status" value="1"/>
</dbReference>
<comment type="caution">
    <text evidence="7">The sequence shown here is derived from an EMBL/GenBank/DDBJ whole genome shotgun (WGS) entry which is preliminary data.</text>
</comment>
<evidence type="ECO:0000256" key="2">
    <source>
        <dbReference type="ARBA" id="ARBA00022723"/>
    </source>
</evidence>
<dbReference type="EMBL" id="JACGCM010001188">
    <property type="protein sequence ID" value="KAF6159730.1"/>
    <property type="molecule type" value="Genomic_DNA"/>
</dbReference>
<keyword evidence="2" id="KW-0479">Metal-binding</keyword>
<dbReference type="InterPro" id="IPR008949">
    <property type="entry name" value="Isoprenoid_synthase_dom_sf"/>
</dbReference>
<dbReference type="GO" id="GO:0000287">
    <property type="term" value="F:magnesium ion binding"/>
    <property type="evidence" value="ECO:0007669"/>
    <property type="project" value="InterPro"/>
</dbReference>
<dbReference type="Gene3D" id="1.50.10.130">
    <property type="entry name" value="Terpene synthase, N-terminal domain"/>
    <property type="match status" value="1"/>
</dbReference>
<dbReference type="PANTHER" id="PTHR31225:SF0">
    <property type="entry name" value="S-(+)-LINALOOL SYNTHASE, CHLOROPLASTIC"/>
    <property type="match status" value="1"/>
</dbReference>
<dbReference type="GO" id="GO:0016102">
    <property type="term" value="P:diterpenoid biosynthetic process"/>
    <property type="evidence" value="ECO:0007669"/>
    <property type="project" value="InterPro"/>
</dbReference>
<dbReference type="InterPro" id="IPR005630">
    <property type="entry name" value="Terpene_synthase_metal-bd"/>
</dbReference>
<dbReference type="SUPFAM" id="SSF48576">
    <property type="entry name" value="Terpenoid synthases"/>
    <property type="match status" value="1"/>
</dbReference>
<dbReference type="FunFam" id="1.10.600.10:FF:000007">
    <property type="entry name" value="Isoprene synthase, chloroplastic"/>
    <property type="match status" value="1"/>
</dbReference>
<proteinExistence type="predicted"/>
<organism evidence="7 8">
    <name type="scientific">Kingdonia uniflora</name>
    <dbReference type="NCBI Taxonomy" id="39325"/>
    <lineage>
        <taxon>Eukaryota</taxon>
        <taxon>Viridiplantae</taxon>
        <taxon>Streptophyta</taxon>
        <taxon>Embryophyta</taxon>
        <taxon>Tracheophyta</taxon>
        <taxon>Spermatophyta</taxon>
        <taxon>Magnoliopsida</taxon>
        <taxon>Ranunculales</taxon>
        <taxon>Circaeasteraceae</taxon>
        <taxon>Kingdonia</taxon>
    </lineage>
</organism>
<dbReference type="OrthoDB" id="1921927at2759"/>
<evidence type="ECO:0000259" key="5">
    <source>
        <dbReference type="Pfam" id="PF01397"/>
    </source>
</evidence>
<dbReference type="SUPFAM" id="SSF48239">
    <property type="entry name" value="Terpenoid cyclases/Protein prenyltransferases"/>
    <property type="match status" value="1"/>
</dbReference>
<gene>
    <name evidence="7" type="ORF">GIB67_029988</name>
</gene>
<comment type="cofactor">
    <cofactor evidence="1">
        <name>Mg(2+)</name>
        <dbReference type="ChEBI" id="CHEBI:18420"/>
    </cofactor>
</comment>
<dbReference type="Gene3D" id="1.10.600.10">
    <property type="entry name" value="Farnesyl Diphosphate Synthase"/>
    <property type="match status" value="1"/>
</dbReference>
<dbReference type="SFLD" id="SFLDS00005">
    <property type="entry name" value="Isoprenoid_Synthase_Type_I"/>
    <property type="match status" value="1"/>
</dbReference>
<feature type="domain" description="Terpene synthase metal-binding" evidence="6">
    <location>
        <begin position="230"/>
        <end position="469"/>
    </location>
</feature>
<evidence type="ECO:0000256" key="4">
    <source>
        <dbReference type="ARBA" id="ARBA00023239"/>
    </source>
</evidence>
<dbReference type="Pfam" id="PF03936">
    <property type="entry name" value="Terpene_synth_C"/>
    <property type="match status" value="1"/>
</dbReference>
<keyword evidence="3" id="KW-0460">Magnesium</keyword>
<feature type="domain" description="Terpene synthase N-terminal" evidence="5">
    <location>
        <begin position="20"/>
        <end position="162"/>
    </location>
</feature>
<evidence type="ECO:0000256" key="3">
    <source>
        <dbReference type="ARBA" id="ARBA00022842"/>
    </source>
</evidence>
<dbReference type="GO" id="GO:0010333">
    <property type="term" value="F:terpene synthase activity"/>
    <property type="evidence" value="ECO:0007669"/>
    <property type="project" value="InterPro"/>
</dbReference>
<dbReference type="InterPro" id="IPR036965">
    <property type="entry name" value="Terpene_synth_N_sf"/>
</dbReference>
<evidence type="ECO:0000259" key="6">
    <source>
        <dbReference type="Pfam" id="PF03936"/>
    </source>
</evidence>
<accession>A0A7J7MY73</accession>
<dbReference type="Pfam" id="PF01397">
    <property type="entry name" value="Terpene_synth"/>
    <property type="match status" value="1"/>
</dbReference>
<dbReference type="InterPro" id="IPR044814">
    <property type="entry name" value="Terpene_cyclase_plant_C1"/>
</dbReference>
<protein>
    <submittedName>
        <fullName evidence="7">Uncharacterized protein</fullName>
    </submittedName>
</protein>
<evidence type="ECO:0000313" key="8">
    <source>
        <dbReference type="Proteomes" id="UP000541444"/>
    </source>
</evidence>
<evidence type="ECO:0000256" key="1">
    <source>
        <dbReference type="ARBA" id="ARBA00001946"/>
    </source>
</evidence>
<dbReference type="InterPro" id="IPR050148">
    <property type="entry name" value="Terpene_synthase-like"/>
</dbReference>
<dbReference type="InterPro" id="IPR008930">
    <property type="entry name" value="Terpenoid_cyclase/PrenylTrfase"/>
</dbReference>
<dbReference type="SFLD" id="SFLDG01019">
    <property type="entry name" value="Terpene_Cyclase_Like_1_C_Termi"/>
    <property type="match status" value="1"/>
</dbReference>
<keyword evidence="8" id="KW-1185">Reference proteome</keyword>